<dbReference type="RefSeq" id="XP_071934017.1">
    <property type="nucleotide sequence ID" value="XM_072077916.1"/>
</dbReference>
<sequence length="216" mass="23798">MGNCVFKGFGEVEHMVKVVTSNGGVMELYAPITAECITNEFPGHGIFRSRDDQDPFLLSPPLHHKEELRAGKLYYLLPLNNNSSTSNITTNNHVRQQQEEYLLEDSAARSCSSKLSSTSQQSTGAAAATTYRMSLDNHGKVSKRSSEGAEVFPRYNSSGVWKVRLVINPEQLSEILSQEARTEALIESVRTVAKNGTTTTCTTSGVSSIDRSQFMR</sequence>
<dbReference type="InterPro" id="IPR025322">
    <property type="entry name" value="PADRE_dom"/>
</dbReference>
<name>A0A6P6W0Y0_COFAR</name>
<dbReference type="OrthoDB" id="1406886at2759"/>
<gene>
    <name evidence="2" type="primary">LOC113728222</name>
    <name evidence="3" type="synonym">LOC140036475</name>
</gene>
<dbReference type="Proteomes" id="UP001652660">
    <property type="component" value="Chromosome 2e"/>
</dbReference>
<dbReference type="GeneID" id="113728222"/>
<evidence type="ECO:0000313" key="1">
    <source>
        <dbReference type="Proteomes" id="UP001652660"/>
    </source>
</evidence>
<accession>A0A6P6W0Y0</accession>
<keyword evidence="1" id="KW-1185">Reference proteome</keyword>
<dbReference type="RefSeq" id="XP_027108585.1">
    <property type="nucleotide sequence ID" value="XM_027252784.1"/>
</dbReference>
<dbReference type="PANTHER" id="PTHR33148">
    <property type="entry name" value="PLASTID MOVEMENT IMPAIRED PROTEIN-RELATED"/>
    <property type="match status" value="1"/>
</dbReference>
<evidence type="ECO:0000313" key="2">
    <source>
        <dbReference type="RefSeq" id="XP_027108585.1"/>
    </source>
</evidence>
<proteinExistence type="predicted"/>
<evidence type="ECO:0000313" key="3">
    <source>
        <dbReference type="RefSeq" id="XP_071934017.1"/>
    </source>
</evidence>
<dbReference type="AlphaFoldDB" id="A0A6P6W0Y0"/>
<protein>
    <submittedName>
        <fullName evidence="2">Uncharacterized protein LOC113728222</fullName>
    </submittedName>
</protein>
<organism evidence="1 2">
    <name type="scientific">Coffea arabica</name>
    <name type="common">Arabian coffee</name>
    <dbReference type="NCBI Taxonomy" id="13443"/>
    <lineage>
        <taxon>Eukaryota</taxon>
        <taxon>Viridiplantae</taxon>
        <taxon>Streptophyta</taxon>
        <taxon>Embryophyta</taxon>
        <taxon>Tracheophyta</taxon>
        <taxon>Spermatophyta</taxon>
        <taxon>Magnoliopsida</taxon>
        <taxon>eudicotyledons</taxon>
        <taxon>Gunneridae</taxon>
        <taxon>Pentapetalae</taxon>
        <taxon>asterids</taxon>
        <taxon>lamiids</taxon>
        <taxon>Gentianales</taxon>
        <taxon>Rubiaceae</taxon>
        <taxon>Ixoroideae</taxon>
        <taxon>Gardenieae complex</taxon>
        <taxon>Bertiereae - Coffeeae clade</taxon>
        <taxon>Coffeeae</taxon>
        <taxon>Coffea</taxon>
    </lineage>
</organism>
<reference evidence="2" key="2">
    <citation type="submission" date="2025-04" db="UniProtKB">
        <authorList>
            <consortium name="RefSeq"/>
        </authorList>
    </citation>
    <scope>IDENTIFICATION</scope>
    <source>
        <tissue evidence="2 3">Leaves</tissue>
    </source>
</reference>
<reference evidence="1" key="1">
    <citation type="journal article" date="2025" name="Foods">
        <title>Unveiling the Microbial Signatures of Arabica Coffee Cherries: Insights into Ripeness Specific Diversity, Functional Traits, and Implications for Quality and Safety.</title>
        <authorList>
            <consortium name="RefSeq"/>
            <person name="Tenea G.N."/>
            <person name="Cifuentes V."/>
            <person name="Reyes P."/>
            <person name="Cevallos-Vallejos M."/>
        </authorList>
    </citation>
    <scope>NUCLEOTIDE SEQUENCE [LARGE SCALE GENOMIC DNA]</scope>
</reference>
<dbReference type="PANTHER" id="PTHR33148:SF41">
    <property type="entry name" value="DUF4228 DOMAIN PROTEIN"/>
    <property type="match status" value="1"/>
</dbReference>
<dbReference type="Pfam" id="PF14009">
    <property type="entry name" value="PADRE"/>
    <property type="match status" value="1"/>
</dbReference>